<dbReference type="AlphaFoldDB" id="A0A248UF82"/>
<sequence length="39" mass="4438">MAERKDSVGLFFKFVEFRAGVASKRRVSREIFCVGNSGR</sequence>
<name>A0A248UF82_9HYPH</name>
<dbReference type="EMBL" id="CP022604">
    <property type="protein sequence ID" value="ASV85338.1"/>
    <property type="molecule type" value="Genomic_DNA"/>
</dbReference>
<organism evidence="1 2">
    <name type="scientific">Ochrobactrum quorumnocens</name>
    <dbReference type="NCBI Taxonomy" id="271865"/>
    <lineage>
        <taxon>Bacteria</taxon>
        <taxon>Pseudomonadati</taxon>
        <taxon>Pseudomonadota</taxon>
        <taxon>Alphaproteobacteria</taxon>
        <taxon>Hyphomicrobiales</taxon>
        <taxon>Brucellaceae</taxon>
        <taxon>Brucella/Ochrobactrum group</taxon>
        <taxon>Ochrobactrum</taxon>
    </lineage>
</organism>
<accession>A0A248UF82</accession>
<dbReference type="Proteomes" id="UP000215256">
    <property type="component" value="Chromosome 1"/>
</dbReference>
<gene>
    <name evidence="1" type="ORF">CES85_1164</name>
</gene>
<dbReference type="KEGG" id="och:CES85_1164"/>
<proteinExistence type="predicted"/>
<protein>
    <submittedName>
        <fullName evidence="1">Uncharacterized protein</fullName>
    </submittedName>
</protein>
<evidence type="ECO:0000313" key="2">
    <source>
        <dbReference type="Proteomes" id="UP000215256"/>
    </source>
</evidence>
<reference evidence="1 2" key="1">
    <citation type="submission" date="2017-07" db="EMBL/GenBank/DDBJ databases">
        <title>Phylogenetic study on the rhizospheric bacterium Ochrobactrum sp. A44.</title>
        <authorList>
            <person name="Krzyzanowska D.M."/>
            <person name="Ossowicki A."/>
            <person name="Rajewska M."/>
            <person name="Maciag T."/>
            <person name="Kaczynski Z."/>
            <person name="Czerwicka M."/>
            <person name="Jafra S."/>
        </authorList>
    </citation>
    <scope>NUCLEOTIDE SEQUENCE [LARGE SCALE GENOMIC DNA]</scope>
    <source>
        <strain evidence="1 2">A44</strain>
    </source>
</reference>
<evidence type="ECO:0000313" key="1">
    <source>
        <dbReference type="EMBL" id="ASV85338.1"/>
    </source>
</evidence>